<organism evidence="1 2">
    <name type="scientific">Candidatus Ornithomonoglobus merdipullorum</name>
    <dbReference type="NCBI Taxonomy" id="2840895"/>
    <lineage>
        <taxon>Bacteria</taxon>
        <taxon>Bacillati</taxon>
        <taxon>Bacillota</taxon>
        <taxon>Clostridia</taxon>
        <taxon>Candidatus Ornithomonoglobus</taxon>
    </lineage>
</organism>
<sequence length="272" mass="31710">MEEHHKKIIHDYYHKPEPGFFGDGKLYMGIELEIDDAGEDEEHAGEIYRTANIAAGHLYLKHDGSLCNGFELVSHPMTIEYHKNKMPWRNVLNRAIHMGYRSHQTDTCGLHIHVSRLALGDKFEEQESVTARLVFFYEKFWSEMLRFSRRTEEQANRWSSRYGGVLSTCKNSLDTAKKAGLGRYTAVNLTNKATIEFRIFRGTLRYETFIATLEFTHCLCCLAMKLDDERFQSVSWRDFVSGINKTEYPELINYLRIRGLYRNENAEGTEDI</sequence>
<evidence type="ECO:0000313" key="1">
    <source>
        <dbReference type="EMBL" id="HIU58419.1"/>
    </source>
</evidence>
<evidence type="ECO:0000313" key="2">
    <source>
        <dbReference type="Proteomes" id="UP000824109"/>
    </source>
</evidence>
<gene>
    <name evidence="1" type="ORF">IAA61_11495</name>
</gene>
<dbReference type="EMBL" id="DVNB01000120">
    <property type="protein sequence ID" value="HIU58419.1"/>
    <property type="molecule type" value="Genomic_DNA"/>
</dbReference>
<reference evidence="1" key="2">
    <citation type="journal article" date="2021" name="PeerJ">
        <title>Extensive microbial diversity within the chicken gut microbiome revealed by metagenomics and culture.</title>
        <authorList>
            <person name="Gilroy R."/>
            <person name="Ravi A."/>
            <person name="Getino M."/>
            <person name="Pursley I."/>
            <person name="Horton D.L."/>
            <person name="Alikhan N.F."/>
            <person name="Baker D."/>
            <person name="Gharbi K."/>
            <person name="Hall N."/>
            <person name="Watson M."/>
            <person name="Adriaenssens E.M."/>
            <person name="Foster-Nyarko E."/>
            <person name="Jarju S."/>
            <person name="Secka A."/>
            <person name="Antonio M."/>
            <person name="Oren A."/>
            <person name="Chaudhuri R.R."/>
            <person name="La Ragione R."/>
            <person name="Hildebrand F."/>
            <person name="Pallen M.J."/>
        </authorList>
    </citation>
    <scope>NUCLEOTIDE SEQUENCE</scope>
    <source>
        <strain evidence="1">USAMLcec3-3695</strain>
    </source>
</reference>
<comment type="caution">
    <text evidence="1">The sequence shown here is derived from an EMBL/GenBank/DDBJ whole genome shotgun (WGS) entry which is preliminary data.</text>
</comment>
<dbReference type="AlphaFoldDB" id="A0A9D1MDU2"/>
<dbReference type="Proteomes" id="UP000824109">
    <property type="component" value="Unassembled WGS sequence"/>
</dbReference>
<proteinExistence type="predicted"/>
<protein>
    <submittedName>
        <fullName evidence="1">Amidoligase family protein</fullName>
    </submittedName>
</protein>
<accession>A0A9D1MDU2</accession>
<reference evidence="1" key="1">
    <citation type="submission" date="2020-10" db="EMBL/GenBank/DDBJ databases">
        <authorList>
            <person name="Gilroy R."/>
        </authorList>
    </citation>
    <scope>NUCLEOTIDE SEQUENCE</scope>
    <source>
        <strain evidence="1">USAMLcec3-3695</strain>
    </source>
</reference>
<name>A0A9D1MDU2_9FIRM</name>